<feature type="transmembrane region" description="Helical" evidence="1">
    <location>
        <begin position="44"/>
        <end position="68"/>
    </location>
</feature>
<keyword evidence="1" id="KW-1133">Transmembrane helix</keyword>
<proteinExistence type="predicted"/>
<keyword evidence="1" id="KW-0472">Membrane</keyword>
<organism evidence="2 3">
    <name type="scientific">Salinomyces thailandicus</name>
    <dbReference type="NCBI Taxonomy" id="706561"/>
    <lineage>
        <taxon>Eukaryota</taxon>
        <taxon>Fungi</taxon>
        <taxon>Dikarya</taxon>
        <taxon>Ascomycota</taxon>
        <taxon>Pezizomycotina</taxon>
        <taxon>Dothideomycetes</taxon>
        <taxon>Dothideomycetidae</taxon>
        <taxon>Mycosphaerellales</taxon>
        <taxon>Teratosphaeriaceae</taxon>
        <taxon>Salinomyces</taxon>
    </lineage>
</organism>
<reference evidence="2 3" key="1">
    <citation type="submission" date="2017-03" db="EMBL/GenBank/DDBJ databases">
        <title>Genomes of endolithic fungi from Antarctica.</title>
        <authorList>
            <person name="Coleine C."/>
            <person name="Masonjones S."/>
            <person name="Stajich J.E."/>
        </authorList>
    </citation>
    <scope>NUCLEOTIDE SEQUENCE [LARGE SCALE GENOMIC DNA]</scope>
    <source>
        <strain evidence="2 3">CCFEE 6315</strain>
    </source>
</reference>
<evidence type="ECO:0000313" key="2">
    <source>
        <dbReference type="EMBL" id="TKA33209.1"/>
    </source>
</evidence>
<evidence type="ECO:0000256" key="1">
    <source>
        <dbReference type="SAM" id="Phobius"/>
    </source>
</evidence>
<dbReference type="Proteomes" id="UP000308549">
    <property type="component" value="Unassembled WGS sequence"/>
</dbReference>
<keyword evidence="3" id="KW-1185">Reference proteome</keyword>
<dbReference type="EMBL" id="NAJL01000003">
    <property type="protein sequence ID" value="TKA33209.1"/>
    <property type="molecule type" value="Genomic_DNA"/>
</dbReference>
<dbReference type="AlphaFoldDB" id="A0A4V5N7N9"/>
<protein>
    <submittedName>
        <fullName evidence="2">Uncharacterized protein</fullName>
    </submittedName>
</protein>
<gene>
    <name evidence="2" type="ORF">B0A50_00762</name>
</gene>
<name>A0A4V5N7N9_9PEZI</name>
<comment type="caution">
    <text evidence="2">The sequence shown here is derived from an EMBL/GenBank/DDBJ whole genome shotgun (WGS) entry which is preliminary data.</text>
</comment>
<keyword evidence="1" id="KW-0812">Transmembrane</keyword>
<sequence>MAECVGLIMETFDTCDLQPGVNQRHRLQSMAETTRRRRTNYSSFPRVCAGFFAAQSLGFFLAAGATGVSGDITRALGAQLAVSIVAAILLFVTLLFMFIMWRWKEVQVIPNSVFGAATRKGSIAWGPGADDPEWKAVVIGNASQKMRRINLLEMGSQTRWTEIRKLNKLLRN</sequence>
<evidence type="ECO:0000313" key="3">
    <source>
        <dbReference type="Proteomes" id="UP000308549"/>
    </source>
</evidence>
<accession>A0A4V5N7N9</accession>
<dbReference type="OrthoDB" id="10250282at2759"/>
<feature type="transmembrane region" description="Helical" evidence="1">
    <location>
        <begin position="80"/>
        <end position="101"/>
    </location>
</feature>